<dbReference type="RefSeq" id="WP_213541258.1">
    <property type="nucleotide sequence ID" value="NZ_AP023418.1"/>
</dbReference>
<accession>A0A810Q201</accession>
<sequence length="98" mass="10967">MARKKNTKKRRSGLLGALVLLILLGVMAYKLVEVYGDLSAAKEQEARLRTQVEQKEEENNSLKDALSHADDPDYILGLARDRLGLAEDGERIFPDVNN</sequence>
<dbReference type="KEGG" id="vcop:MM50RIKEN_00400"/>
<evidence type="ECO:0000256" key="1">
    <source>
        <dbReference type="SAM" id="Coils"/>
    </source>
</evidence>
<dbReference type="InterPro" id="IPR007060">
    <property type="entry name" value="FtsL/DivIC"/>
</dbReference>
<feature type="coiled-coil region" evidence="1">
    <location>
        <begin position="38"/>
        <end position="65"/>
    </location>
</feature>
<dbReference type="EMBL" id="AP023418">
    <property type="protein sequence ID" value="BCK80277.1"/>
    <property type="molecule type" value="Genomic_DNA"/>
</dbReference>
<evidence type="ECO:0000313" key="3">
    <source>
        <dbReference type="Proteomes" id="UP000681035"/>
    </source>
</evidence>
<reference evidence="2" key="1">
    <citation type="submission" date="2020-09" db="EMBL/GenBank/DDBJ databases">
        <title>New species isolated from human feces.</title>
        <authorList>
            <person name="Kitahara M."/>
            <person name="Shigeno Y."/>
            <person name="Shime M."/>
            <person name="Matsumoto Y."/>
            <person name="Nakamura S."/>
            <person name="Motooka D."/>
            <person name="Fukuoka S."/>
            <person name="Nishikawa H."/>
            <person name="Benno Y."/>
        </authorList>
    </citation>
    <scope>NUCLEOTIDE SEQUENCE</scope>
    <source>
        <strain evidence="2">MM50</strain>
    </source>
</reference>
<protein>
    <recommendedName>
        <fullName evidence="4">Cell division protein FtsB</fullName>
    </recommendedName>
</protein>
<keyword evidence="1" id="KW-0175">Coiled coil</keyword>
<dbReference type="AlphaFoldDB" id="A0A810Q201"/>
<keyword evidence="3" id="KW-1185">Reference proteome</keyword>
<evidence type="ECO:0000313" key="2">
    <source>
        <dbReference type="EMBL" id="BCK80277.1"/>
    </source>
</evidence>
<dbReference type="GO" id="GO:0051301">
    <property type="term" value="P:cell division"/>
    <property type="evidence" value="ECO:0007669"/>
    <property type="project" value="InterPro"/>
</dbReference>
<dbReference type="PANTHER" id="PTHR40027">
    <property type="entry name" value="CELL DIVISION PROTEIN DIVIC"/>
    <property type="match status" value="1"/>
</dbReference>
<gene>
    <name evidence="2" type="ORF">MM50RIKEN_00400</name>
</gene>
<dbReference type="PANTHER" id="PTHR40027:SF1">
    <property type="entry name" value="CELL DIVISION PROTEIN DIVIC"/>
    <property type="match status" value="1"/>
</dbReference>
<dbReference type="InterPro" id="IPR039076">
    <property type="entry name" value="DivIC"/>
</dbReference>
<dbReference type="Pfam" id="PF04977">
    <property type="entry name" value="DivIC"/>
    <property type="match status" value="1"/>
</dbReference>
<proteinExistence type="predicted"/>
<organism evidence="2 3">
    <name type="scientific">Vescimonas coprocola</name>
    <dbReference type="NCBI Taxonomy" id="2714355"/>
    <lineage>
        <taxon>Bacteria</taxon>
        <taxon>Bacillati</taxon>
        <taxon>Bacillota</taxon>
        <taxon>Clostridia</taxon>
        <taxon>Eubacteriales</taxon>
        <taxon>Oscillospiraceae</taxon>
        <taxon>Vescimonas</taxon>
    </lineage>
</organism>
<evidence type="ECO:0008006" key="4">
    <source>
        <dbReference type="Google" id="ProtNLM"/>
    </source>
</evidence>
<dbReference type="Proteomes" id="UP000681035">
    <property type="component" value="Chromosome"/>
</dbReference>
<name>A0A810Q201_9FIRM</name>